<keyword evidence="2" id="KW-1185">Reference proteome</keyword>
<sequence>MGAGARTHKPQQQVRLRSLHWRSSAGHTLLVRSLVWQQLYGDYQVIAFSLAFNQRDQPDGHLEFQKQTDHAYFGEELIEEISKGIIQVNLNVMAQFRLMPTTSKLEGFHMLRLFCPDMGLCKFDSTRSREIV</sequence>
<evidence type="ECO:0000313" key="1">
    <source>
        <dbReference type="EMBL" id="RXH97968.1"/>
    </source>
</evidence>
<reference evidence="1 2" key="1">
    <citation type="submission" date="2018-10" db="EMBL/GenBank/DDBJ databases">
        <title>A high-quality apple genome assembly.</title>
        <authorList>
            <person name="Hu J."/>
        </authorList>
    </citation>
    <scope>NUCLEOTIDE SEQUENCE [LARGE SCALE GENOMIC DNA]</scope>
    <source>
        <strain evidence="2">cv. HFTH1</strain>
        <tissue evidence="1">Young leaf</tissue>
    </source>
</reference>
<dbReference type="Proteomes" id="UP000290289">
    <property type="component" value="Chromosome 5"/>
</dbReference>
<gene>
    <name evidence="1" type="ORF">DVH24_010293</name>
</gene>
<comment type="caution">
    <text evidence="1">The sequence shown here is derived from an EMBL/GenBank/DDBJ whole genome shotgun (WGS) entry which is preliminary data.</text>
</comment>
<dbReference type="AlphaFoldDB" id="A0A498JQB0"/>
<dbReference type="EMBL" id="RDQH01000331">
    <property type="protein sequence ID" value="RXH97968.1"/>
    <property type="molecule type" value="Genomic_DNA"/>
</dbReference>
<protein>
    <submittedName>
        <fullName evidence="1">Uncharacterized protein</fullName>
    </submittedName>
</protein>
<proteinExistence type="predicted"/>
<evidence type="ECO:0000313" key="2">
    <source>
        <dbReference type="Proteomes" id="UP000290289"/>
    </source>
</evidence>
<accession>A0A498JQB0</accession>
<name>A0A498JQB0_MALDO</name>
<organism evidence="1 2">
    <name type="scientific">Malus domestica</name>
    <name type="common">Apple</name>
    <name type="synonym">Pyrus malus</name>
    <dbReference type="NCBI Taxonomy" id="3750"/>
    <lineage>
        <taxon>Eukaryota</taxon>
        <taxon>Viridiplantae</taxon>
        <taxon>Streptophyta</taxon>
        <taxon>Embryophyta</taxon>
        <taxon>Tracheophyta</taxon>
        <taxon>Spermatophyta</taxon>
        <taxon>Magnoliopsida</taxon>
        <taxon>eudicotyledons</taxon>
        <taxon>Gunneridae</taxon>
        <taxon>Pentapetalae</taxon>
        <taxon>rosids</taxon>
        <taxon>fabids</taxon>
        <taxon>Rosales</taxon>
        <taxon>Rosaceae</taxon>
        <taxon>Amygdaloideae</taxon>
        <taxon>Maleae</taxon>
        <taxon>Malus</taxon>
    </lineage>
</organism>